<sequence length="203" mass="22859">MTHTINLYLLRHGKPEGKPALNGFTDVTVPLATQQAISQALADKNLGFQHIITSPLSRCSELAEVMVKSNSALSLTLETEFREMNFGRLDGVPFDNIAEDWQKLEAFWQDPAKHTLPGAESLDDFHERVSTCFEQYAEKVNQDTLIICHGGTIRMILAFLLKLDWRNPALYSVLTIGYQSLTHIKITHADKRYSQVCSISQPL</sequence>
<dbReference type="Proteomes" id="UP000290287">
    <property type="component" value="Unassembled WGS sequence"/>
</dbReference>
<feature type="binding site" evidence="2">
    <location>
        <position position="58"/>
    </location>
    <ligand>
        <name>substrate</name>
    </ligand>
</feature>
<keyword evidence="4" id="KW-1185">Reference proteome</keyword>
<dbReference type="InterPro" id="IPR029033">
    <property type="entry name" value="His_PPase_superfam"/>
</dbReference>
<evidence type="ECO:0000256" key="1">
    <source>
        <dbReference type="PIRSR" id="PIRSR613078-1"/>
    </source>
</evidence>
<dbReference type="InterPro" id="IPR013078">
    <property type="entry name" value="His_Pase_superF_clade-1"/>
</dbReference>
<dbReference type="CDD" id="cd07067">
    <property type="entry name" value="HP_PGM_like"/>
    <property type="match status" value="1"/>
</dbReference>
<dbReference type="EMBL" id="PEIB01000052">
    <property type="protein sequence ID" value="RXJ69974.1"/>
    <property type="molecule type" value="Genomic_DNA"/>
</dbReference>
<feature type="active site" description="Proton donor/acceptor" evidence="1">
    <location>
        <position position="83"/>
    </location>
</feature>
<feature type="active site" description="Tele-phosphohistidine intermediate" evidence="1">
    <location>
        <position position="12"/>
    </location>
</feature>
<gene>
    <name evidence="3" type="ORF">CS022_23600</name>
</gene>
<reference evidence="3 4" key="1">
    <citation type="submission" date="2017-10" db="EMBL/GenBank/DDBJ databases">
        <title>Nyctiphanis sp. nov., isolated from the stomach of the euphausiid Nyctiphanes simplex (Hansen, 1911) in the Gulf of California.</title>
        <authorList>
            <person name="Gomez-Gil B."/>
            <person name="Aguilar-Mendez M."/>
            <person name="Lopez-Cortes A."/>
            <person name="Gomez-Gutierrez J."/>
            <person name="Roque A."/>
            <person name="Lang E."/>
            <person name="Gonzalez-Castillo A."/>
        </authorList>
    </citation>
    <scope>NUCLEOTIDE SEQUENCE [LARGE SCALE GENOMIC DNA]</scope>
    <source>
        <strain evidence="3 4">CAIM 600</strain>
    </source>
</reference>
<dbReference type="PANTHER" id="PTHR48100">
    <property type="entry name" value="BROAD-SPECIFICITY PHOSPHATASE YOR283W-RELATED"/>
    <property type="match status" value="1"/>
</dbReference>
<organism evidence="3 4">
    <name type="scientific">Veronia nyctiphanis</name>
    <dbReference type="NCBI Taxonomy" id="1278244"/>
    <lineage>
        <taxon>Bacteria</taxon>
        <taxon>Pseudomonadati</taxon>
        <taxon>Pseudomonadota</taxon>
        <taxon>Gammaproteobacteria</taxon>
        <taxon>Vibrionales</taxon>
        <taxon>Vibrionaceae</taxon>
        <taxon>Veronia</taxon>
    </lineage>
</organism>
<accession>A0A4Q0YJH0</accession>
<proteinExistence type="predicted"/>
<dbReference type="RefSeq" id="WP_129124304.1">
    <property type="nucleotide sequence ID" value="NZ_PEIB01000052.1"/>
</dbReference>
<dbReference type="AlphaFoldDB" id="A0A4Q0YJH0"/>
<dbReference type="GO" id="GO:0005737">
    <property type="term" value="C:cytoplasm"/>
    <property type="evidence" value="ECO:0007669"/>
    <property type="project" value="TreeGrafter"/>
</dbReference>
<evidence type="ECO:0000256" key="2">
    <source>
        <dbReference type="PIRSR" id="PIRSR613078-2"/>
    </source>
</evidence>
<protein>
    <submittedName>
        <fullName evidence="3">Alpha-ribazole phosphatase</fullName>
    </submittedName>
</protein>
<dbReference type="PANTHER" id="PTHR48100:SF1">
    <property type="entry name" value="HISTIDINE PHOSPHATASE FAMILY PROTEIN-RELATED"/>
    <property type="match status" value="1"/>
</dbReference>
<dbReference type="GO" id="GO:0016791">
    <property type="term" value="F:phosphatase activity"/>
    <property type="evidence" value="ECO:0007669"/>
    <property type="project" value="TreeGrafter"/>
</dbReference>
<name>A0A4Q0YJH0_9GAMM</name>
<dbReference type="OrthoDB" id="9783269at2"/>
<comment type="caution">
    <text evidence="3">The sequence shown here is derived from an EMBL/GenBank/DDBJ whole genome shotgun (WGS) entry which is preliminary data.</text>
</comment>
<dbReference type="SMART" id="SM00855">
    <property type="entry name" value="PGAM"/>
    <property type="match status" value="1"/>
</dbReference>
<dbReference type="SUPFAM" id="SSF53254">
    <property type="entry name" value="Phosphoglycerate mutase-like"/>
    <property type="match status" value="1"/>
</dbReference>
<dbReference type="InterPro" id="IPR050275">
    <property type="entry name" value="PGM_Phosphatase"/>
</dbReference>
<dbReference type="Gene3D" id="3.40.50.1240">
    <property type="entry name" value="Phosphoglycerate mutase-like"/>
    <property type="match status" value="1"/>
</dbReference>
<evidence type="ECO:0000313" key="3">
    <source>
        <dbReference type="EMBL" id="RXJ69974.1"/>
    </source>
</evidence>
<evidence type="ECO:0000313" key="4">
    <source>
        <dbReference type="Proteomes" id="UP000290287"/>
    </source>
</evidence>
<dbReference type="Pfam" id="PF00300">
    <property type="entry name" value="His_Phos_1"/>
    <property type="match status" value="1"/>
</dbReference>